<protein>
    <recommendedName>
        <fullName evidence="6">Cytochrome c oxidase subunit</fullName>
    </recommendedName>
</protein>
<keyword evidence="2" id="KW-0496">Mitochondrion</keyword>
<keyword evidence="3" id="KW-1015">Disulfide bond</keyword>
<evidence type="ECO:0008006" key="6">
    <source>
        <dbReference type="Google" id="ProtNLM"/>
    </source>
</evidence>
<reference evidence="4 5" key="1">
    <citation type="submission" date="2024-02" db="EMBL/GenBank/DDBJ databases">
        <authorList>
            <person name="Daric V."/>
            <person name="Darras S."/>
        </authorList>
    </citation>
    <scope>NUCLEOTIDE SEQUENCE [LARGE SCALE GENOMIC DNA]</scope>
</reference>
<dbReference type="InterPro" id="IPR003213">
    <property type="entry name" value="Cyt_c_oxidase_su6B"/>
</dbReference>
<dbReference type="Pfam" id="PF02297">
    <property type="entry name" value="COX6B"/>
    <property type="match status" value="1"/>
</dbReference>
<dbReference type="Gene3D" id="1.10.10.140">
    <property type="entry name" value="Cytochrome c oxidase, subunit VIb"/>
    <property type="match status" value="1"/>
</dbReference>
<dbReference type="CDD" id="cd00926">
    <property type="entry name" value="Cyt_c_Oxidase_VIb"/>
    <property type="match status" value="1"/>
</dbReference>
<dbReference type="InterPro" id="IPR036549">
    <property type="entry name" value="CX6/COA6-like_sf"/>
</dbReference>
<evidence type="ECO:0000313" key="4">
    <source>
        <dbReference type="EMBL" id="CAK8698064.1"/>
    </source>
</evidence>
<evidence type="ECO:0000256" key="2">
    <source>
        <dbReference type="ARBA" id="ARBA00023128"/>
    </source>
</evidence>
<dbReference type="SUPFAM" id="SSF47694">
    <property type="entry name" value="Cytochrome c oxidase subunit h"/>
    <property type="match status" value="1"/>
</dbReference>
<dbReference type="PANTHER" id="PTHR11387">
    <property type="entry name" value="CYTOCHROME C OXIDASE SUBUNIT 6B"/>
    <property type="match status" value="1"/>
</dbReference>
<dbReference type="Proteomes" id="UP001642483">
    <property type="component" value="Unassembled WGS sequence"/>
</dbReference>
<evidence type="ECO:0000313" key="5">
    <source>
        <dbReference type="Proteomes" id="UP001642483"/>
    </source>
</evidence>
<accession>A0ABP0H248</accession>
<proteinExistence type="predicted"/>
<comment type="subcellular location">
    <subcellularLocation>
        <location evidence="1">Mitochondrion</location>
    </subcellularLocation>
</comment>
<evidence type="ECO:0000256" key="1">
    <source>
        <dbReference type="ARBA" id="ARBA00004173"/>
    </source>
</evidence>
<name>A0ABP0H248_CLALP</name>
<organism evidence="4 5">
    <name type="scientific">Clavelina lepadiformis</name>
    <name type="common">Light-bulb sea squirt</name>
    <name type="synonym">Ascidia lepadiformis</name>
    <dbReference type="NCBI Taxonomy" id="159417"/>
    <lineage>
        <taxon>Eukaryota</taxon>
        <taxon>Metazoa</taxon>
        <taxon>Chordata</taxon>
        <taxon>Tunicata</taxon>
        <taxon>Ascidiacea</taxon>
        <taxon>Aplousobranchia</taxon>
        <taxon>Clavelinidae</taxon>
        <taxon>Clavelina</taxon>
    </lineage>
</organism>
<dbReference type="InterPro" id="IPR048280">
    <property type="entry name" value="COX6B-like"/>
</dbReference>
<comment type="caution">
    <text evidence="4">The sequence shown here is derived from an EMBL/GenBank/DDBJ whole genome shotgun (WGS) entry which is preliminary data.</text>
</comment>
<gene>
    <name evidence="4" type="ORF">CVLEPA_LOCUS31538</name>
</gene>
<sequence>MGASIYFILVSVLNYSVKMASMEERIKYFRTTPFDPRFPQCNQARHCFQDYLDFHRCEKVMTEKGKDAAPCQWFKMCYESLCPSEWKDRFDSWREEGIFAAKI</sequence>
<keyword evidence="5" id="KW-1185">Reference proteome</keyword>
<evidence type="ECO:0000256" key="3">
    <source>
        <dbReference type="ARBA" id="ARBA00023157"/>
    </source>
</evidence>
<dbReference type="EMBL" id="CAWYQH010000174">
    <property type="protein sequence ID" value="CAK8698064.1"/>
    <property type="molecule type" value="Genomic_DNA"/>
</dbReference>